<proteinExistence type="predicted"/>
<name>A0ABW1ZK40_9DEIO</name>
<dbReference type="EMBL" id="JBHSWB010000001">
    <property type="protein sequence ID" value="MFC6661183.1"/>
    <property type="molecule type" value="Genomic_DNA"/>
</dbReference>
<evidence type="ECO:0000313" key="2">
    <source>
        <dbReference type="EMBL" id="MFC6661183.1"/>
    </source>
</evidence>
<organism evidence="2 3">
    <name type="scientific">Deinococcus multiflagellatus</name>
    <dbReference type="NCBI Taxonomy" id="1656887"/>
    <lineage>
        <taxon>Bacteria</taxon>
        <taxon>Thermotogati</taxon>
        <taxon>Deinococcota</taxon>
        <taxon>Deinococci</taxon>
        <taxon>Deinococcales</taxon>
        <taxon>Deinococcaceae</taxon>
        <taxon>Deinococcus</taxon>
    </lineage>
</organism>
<feature type="region of interest" description="Disordered" evidence="1">
    <location>
        <begin position="1"/>
        <end position="22"/>
    </location>
</feature>
<comment type="caution">
    <text evidence="2">The sequence shown here is derived from an EMBL/GenBank/DDBJ whole genome shotgun (WGS) entry which is preliminary data.</text>
</comment>
<accession>A0ABW1ZK40</accession>
<protein>
    <submittedName>
        <fullName evidence="2">Uncharacterized protein</fullName>
    </submittedName>
</protein>
<keyword evidence="3" id="KW-1185">Reference proteome</keyword>
<dbReference type="Proteomes" id="UP001596317">
    <property type="component" value="Unassembled WGS sequence"/>
</dbReference>
<sequence>MVSSALVADNDEPSAMLRQRLTPEHRMRVPLESYVLSEAGEVLGGWNLT</sequence>
<evidence type="ECO:0000256" key="1">
    <source>
        <dbReference type="SAM" id="MobiDB-lite"/>
    </source>
</evidence>
<reference evidence="3" key="1">
    <citation type="journal article" date="2019" name="Int. J. Syst. Evol. Microbiol.">
        <title>The Global Catalogue of Microorganisms (GCM) 10K type strain sequencing project: providing services to taxonomists for standard genome sequencing and annotation.</title>
        <authorList>
            <consortium name="The Broad Institute Genomics Platform"/>
            <consortium name="The Broad Institute Genome Sequencing Center for Infectious Disease"/>
            <person name="Wu L."/>
            <person name="Ma J."/>
        </authorList>
    </citation>
    <scope>NUCLEOTIDE SEQUENCE [LARGE SCALE GENOMIC DNA]</scope>
    <source>
        <strain evidence="3">CCUG 63830</strain>
    </source>
</reference>
<evidence type="ECO:0000313" key="3">
    <source>
        <dbReference type="Proteomes" id="UP001596317"/>
    </source>
</evidence>
<gene>
    <name evidence="2" type="ORF">ACFP90_13160</name>
</gene>